<feature type="compositionally biased region" description="Gly residues" evidence="1">
    <location>
        <begin position="384"/>
        <end position="393"/>
    </location>
</feature>
<keyword evidence="2" id="KW-1133">Transmembrane helix</keyword>
<feature type="compositionally biased region" description="Polar residues" evidence="1">
    <location>
        <begin position="425"/>
        <end position="435"/>
    </location>
</feature>
<dbReference type="HOGENOM" id="CLU_573243_0_0_11"/>
<feature type="transmembrane region" description="Helical" evidence="2">
    <location>
        <begin position="65"/>
        <end position="90"/>
    </location>
</feature>
<protein>
    <recommendedName>
        <fullName evidence="5">Conjugal transfer protein TrbL</fullName>
    </recommendedName>
</protein>
<keyword evidence="4" id="KW-1185">Reference proteome</keyword>
<evidence type="ECO:0000313" key="3">
    <source>
        <dbReference type="EMBL" id="ACV05736.1"/>
    </source>
</evidence>
<feature type="compositionally biased region" description="Gly residues" evidence="1">
    <location>
        <begin position="360"/>
        <end position="374"/>
    </location>
</feature>
<dbReference type="RefSeq" id="WP_012802151.1">
    <property type="nucleotide sequence ID" value="NC_013169.1"/>
</dbReference>
<feature type="region of interest" description="Disordered" evidence="1">
    <location>
        <begin position="408"/>
        <end position="495"/>
    </location>
</feature>
<name>C7NLS0_KYTSD</name>
<feature type="region of interest" description="Disordered" evidence="1">
    <location>
        <begin position="384"/>
        <end position="403"/>
    </location>
</feature>
<evidence type="ECO:0000256" key="2">
    <source>
        <dbReference type="SAM" id="Phobius"/>
    </source>
</evidence>
<feature type="transmembrane region" description="Helical" evidence="2">
    <location>
        <begin position="160"/>
        <end position="186"/>
    </location>
</feature>
<keyword evidence="2" id="KW-0812">Transmembrane</keyword>
<organism evidence="3 4">
    <name type="scientific">Kytococcus sedentarius (strain ATCC 14392 / DSM 20547 / JCM 11482 / CCUG 33030 / NBRC 15357 / NCTC 11040 / CCM 314 / 541)</name>
    <name type="common">Micrococcus sedentarius</name>
    <dbReference type="NCBI Taxonomy" id="478801"/>
    <lineage>
        <taxon>Bacteria</taxon>
        <taxon>Bacillati</taxon>
        <taxon>Actinomycetota</taxon>
        <taxon>Actinomycetes</taxon>
        <taxon>Micrococcales</taxon>
        <taxon>Kytococcaceae</taxon>
        <taxon>Kytococcus</taxon>
    </lineage>
</organism>
<feature type="transmembrane region" description="Helical" evidence="2">
    <location>
        <begin position="193"/>
        <end position="211"/>
    </location>
</feature>
<dbReference type="EMBL" id="CP001686">
    <property type="protein sequence ID" value="ACV05736.1"/>
    <property type="molecule type" value="Genomic_DNA"/>
</dbReference>
<accession>C7NLS0</accession>
<dbReference type="AlphaFoldDB" id="C7NLS0"/>
<keyword evidence="2" id="KW-0472">Membrane</keyword>
<feature type="compositionally biased region" description="Gly residues" evidence="1">
    <location>
        <begin position="321"/>
        <end position="345"/>
    </location>
</feature>
<sequence>MGVCDIPVISAVCDTAGEAAASLVAAPFDWLAQAMGAAAGWLFEAVWSVFDTTTLVDVTRDEYVAVYNLLFGIAVFVMLIFFCLQLLTGLVRRDPTALSRAALGLAKSVLGSFVVITLTALLLEIVDQLCVGIIQAAGETTESMGDKITLLAAGLVGINIAAPGVGAIITIFLAGLAIAAATIVWLSLLVRKALLLVAIVFAPLAFSGASWDASRGWIGKWAMFVIALICSKLVLVVMFLVAITQVSAPIDADLSSISDPLAGIVLMAMAAFAPYLTYKFISFIGFDMYHAIGSEQDAKQALNRPVPTPTTPAGDGPKKVLGGGNSSGGDESGGGSGGSAGGGGKTPPQAKTSTPQASGSGAGAAGGTSTAGGTAGAGAGAGGGTGAGAGAGAGAAAAGPAAAAVIAGKVAKDAATAGPKAGTALGNQAETTADNAGQTAATPPPAASPTSSPPATKAPPPTEPKTPTAGPGPAQPEPPAPKPTPPPAPKPTGKD</sequence>
<reference evidence="3 4" key="1">
    <citation type="journal article" date="2009" name="Stand. Genomic Sci.">
        <title>Complete genome sequence of Kytococcus sedentarius type strain (541).</title>
        <authorList>
            <person name="Sims D."/>
            <person name="Brettin T."/>
            <person name="Detter J.C."/>
            <person name="Han C."/>
            <person name="Lapidus A."/>
            <person name="Copeland A."/>
            <person name="Glavina Del Rio T."/>
            <person name="Nolan M."/>
            <person name="Chen F."/>
            <person name="Lucas S."/>
            <person name="Tice H."/>
            <person name="Cheng J.F."/>
            <person name="Bruce D."/>
            <person name="Goodwin L."/>
            <person name="Pitluck S."/>
            <person name="Ovchinnikova G."/>
            <person name="Pati A."/>
            <person name="Ivanova N."/>
            <person name="Mavrommatis K."/>
            <person name="Chen A."/>
            <person name="Palaniappan K."/>
            <person name="D'haeseleer P."/>
            <person name="Chain P."/>
            <person name="Bristow J."/>
            <person name="Eisen J.A."/>
            <person name="Markowitz V."/>
            <person name="Hugenholtz P."/>
            <person name="Schneider S."/>
            <person name="Goker M."/>
            <person name="Pukall R."/>
            <person name="Kyrpides N.C."/>
            <person name="Klenk H.P."/>
        </authorList>
    </citation>
    <scope>NUCLEOTIDE SEQUENCE [LARGE SCALE GENOMIC DNA]</scope>
    <source>
        <strain evidence="4">ATCC 14392 / DSM 20547 / JCM 11482 / CCUG 33030 / NBRC 15357 / NCTC 11040 / CCM 314 / 541</strain>
    </source>
</reference>
<evidence type="ECO:0000256" key="1">
    <source>
        <dbReference type="SAM" id="MobiDB-lite"/>
    </source>
</evidence>
<dbReference type="KEGG" id="kse:Ksed_06740"/>
<gene>
    <name evidence="3" type="ordered locus">Ksed_06740</name>
</gene>
<dbReference type="Proteomes" id="UP000006666">
    <property type="component" value="Chromosome"/>
</dbReference>
<feature type="compositionally biased region" description="Pro residues" evidence="1">
    <location>
        <begin position="473"/>
        <end position="495"/>
    </location>
</feature>
<feature type="transmembrane region" description="Helical" evidence="2">
    <location>
        <begin position="260"/>
        <end position="278"/>
    </location>
</feature>
<feature type="transmembrane region" description="Helical" evidence="2">
    <location>
        <begin position="102"/>
        <end position="123"/>
    </location>
</feature>
<evidence type="ECO:0008006" key="5">
    <source>
        <dbReference type="Google" id="ProtNLM"/>
    </source>
</evidence>
<feature type="transmembrane region" description="Helical" evidence="2">
    <location>
        <begin position="223"/>
        <end position="248"/>
    </location>
</feature>
<dbReference type="eggNOG" id="COG3266">
    <property type="taxonomic scope" value="Bacteria"/>
</dbReference>
<evidence type="ECO:0000313" key="4">
    <source>
        <dbReference type="Proteomes" id="UP000006666"/>
    </source>
</evidence>
<dbReference type="STRING" id="478801.Ksed_06740"/>
<feature type="region of interest" description="Disordered" evidence="1">
    <location>
        <begin position="300"/>
        <end position="374"/>
    </location>
</feature>
<proteinExistence type="predicted"/>
<feature type="compositionally biased region" description="Low complexity" evidence="1">
    <location>
        <begin position="394"/>
        <end position="403"/>
    </location>
</feature>